<name>A0A8J6XXR7_9BACT</name>
<sequence length="598" mass="67770">MIPLEDFFRKPDKVHLRLSPDGGRLAWMAPYKRRLNVFVRDLATGRERQVTSSETRDIAGFLWAGNDRLIYLQDTGGDENFRLYAVGVDGSGLLDLTPYDNVKCGIVDDLEDIDDQILFQMNRRDPELFDVFRLDVNSGEATLLAENPGNIQSWITDQDGRLRMATTTDGVNTSLLYRAAEEDEWRTVATYDFKEHAYPLYFQYDKDAIWVASNVGRDKTAIFEYDLESGKEGRLVYEHPNVDVSHLLLSKKRKLVTGVAFETDKMEYAFFDDQRAGLQATVDDQLPETVNTVVSTNRDETIYVVHSGSDRSRGAYYLFDSTTSDLTKLFDLSPWLDDTQMTEMQSVTYRSRDGLTIPGYLTLPKGDGPFPMVVHPHGGPWARDSWGFNPEVQFLANRGYAVLQMNFRGSTGYGRKFLEASFGQWGLAMQDDVSDGVNWAVEQGYAIKDKVAIYGGSYGGYATLAGMTLTPELYACGVSYVGVSNLFTWIAAFPPYWKPYLEMMYEMVGHPERDEERFKATSPFFHADSIKAPLLVAQGANDPRVKKEESDQIVAAMEKRGIPTEYIVKDDEGHGFQNEENVFEFYRAMEKFLGEHLA</sequence>
<dbReference type="PANTHER" id="PTHR42776:SF27">
    <property type="entry name" value="DIPEPTIDYL PEPTIDASE FAMILY MEMBER 6"/>
    <property type="match status" value="1"/>
</dbReference>
<dbReference type="InterPro" id="IPR029058">
    <property type="entry name" value="AB_hydrolase_fold"/>
</dbReference>
<dbReference type="PANTHER" id="PTHR42776">
    <property type="entry name" value="SERINE PEPTIDASE S9 FAMILY MEMBER"/>
    <property type="match status" value="1"/>
</dbReference>
<dbReference type="InterPro" id="IPR001375">
    <property type="entry name" value="Peptidase_S9_cat"/>
</dbReference>
<dbReference type="GO" id="GO:0004252">
    <property type="term" value="F:serine-type endopeptidase activity"/>
    <property type="evidence" value="ECO:0007669"/>
    <property type="project" value="TreeGrafter"/>
</dbReference>
<reference evidence="3 4" key="1">
    <citation type="submission" date="2020-08" db="EMBL/GenBank/DDBJ databases">
        <title>Acidobacteriota in marine sediments use diverse sulfur dissimilation pathways.</title>
        <authorList>
            <person name="Wasmund K."/>
        </authorList>
    </citation>
    <scope>NUCLEOTIDE SEQUENCE [LARGE SCALE GENOMIC DNA]</scope>
    <source>
        <strain evidence="3">MAG AM4</strain>
    </source>
</reference>
<dbReference type="GO" id="GO:0006508">
    <property type="term" value="P:proteolysis"/>
    <property type="evidence" value="ECO:0007669"/>
    <property type="project" value="InterPro"/>
</dbReference>
<feature type="domain" description="Peptidase S9 prolyl oligopeptidase catalytic" evidence="2">
    <location>
        <begin position="386"/>
        <end position="597"/>
    </location>
</feature>
<accession>A0A8J6XXR7</accession>
<dbReference type="InterPro" id="IPR011044">
    <property type="entry name" value="Quino_amine_DH_bsu"/>
</dbReference>
<evidence type="ECO:0000256" key="1">
    <source>
        <dbReference type="ARBA" id="ARBA00022801"/>
    </source>
</evidence>
<dbReference type="SUPFAM" id="SSF53474">
    <property type="entry name" value="alpha/beta-Hydrolases"/>
    <property type="match status" value="1"/>
</dbReference>
<dbReference type="AlphaFoldDB" id="A0A8J6XXR7"/>
<evidence type="ECO:0000259" key="2">
    <source>
        <dbReference type="Pfam" id="PF00326"/>
    </source>
</evidence>
<keyword evidence="1" id="KW-0378">Hydrolase</keyword>
<dbReference type="Gene3D" id="2.120.10.30">
    <property type="entry name" value="TolB, C-terminal domain"/>
    <property type="match status" value="1"/>
</dbReference>
<comment type="caution">
    <text evidence="3">The sequence shown here is derived from an EMBL/GenBank/DDBJ whole genome shotgun (WGS) entry which is preliminary data.</text>
</comment>
<dbReference type="EMBL" id="JACXWD010000038">
    <property type="protein sequence ID" value="MBD3868646.1"/>
    <property type="molecule type" value="Genomic_DNA"/>
</dbReference>
<dbReference type="Proteomes" id="UP000648239">
    <property type="component" value="Unassembled WGS sequence"/>
</dbReference>
<gene>
    <name evidence="3" type="ORF">IFK94_11025</name>
</gene>
<organism evidence="3 4">
    <name type="scientific">Candidatus Polarisedimenticola svalbardensis</name>
    <dbReference type="NCBI Taxonomy" id="2886004"/>
    <lineage>
        <taxon>Bacteria</taxon>
        <taxon>Pseudomonadati</taxon>
        <taxon>Acidobacteriota</taxon>
        <taxon>Candidatus Polarisedimenticolia</taxon>
        <taxon>Candidatus Polarisedimenticolales</taxon>
        <taxon>Candidatus Polarisedimenticolaceae</taxon>
        <taxon>Candidatus Polarisedimenticola</taxon>
    </lineage>
</organism>
<protein>
    <submittedName>
        <fullName evidence="3">S9 family peptidase</fullName>
    </submittedName>
</protein>
<proteinExistence type="predicted"/>
<evidence type="ECO:0000313" key="4">
    <source>
        <dbReference type="Proteomes" id="UP000648239"/>
    </source>
</evidence>
<dbReference type="SUPFAM" id="SSF50969">
    <property type="entry name" value="YVTN repeat-like/Quinoprotein amine dehydrogenase"/>
    <property type="match status" value="1"/>
</dbReference>
<dbReference type="InterPro" id="IPR011042">
    <property type="entry name" value="6-blade_b-propeller_TolB-like"/>
</dbReference>
<evidence type="ECO:0000313" key="3">
    <source>
        <dbReference type="EMBL" id="MBD3868646.1"/>
    </source>
</evidence>
<dbReference type="Gene3D" id="3.40.50.1820">
    <property type="entry name" value="alpha/beta hydrolase"/>
    <property type="match status" value="1"/>
</dbReference>
<dbReference type="Pfam" id="PF00326">
    <property type="entry name" value="Peptidase_S9"/>
    <property type="match status" value="1"/>
</dbReference>